<keyword evidence="2" id="KW-1185">Reference proteome</keyword>
<proteinExistence type="predicted"/>
<evidence type="ECO:0000313" key="1">
    <source>
        <dbReference type="EMBL" id="KAI5410091.1"/>
    </source>
</evidence>
<gene>
    <name evidence="1" type="ORF">KIW84_055538</name>
</gene>
<protein>
    <submittedName>
        <fullName evidence="1">Uncharacterized protein</fullName>
    </submittedName>
</protein>
<dbReference type="AlphaFoldDB" id="A0A9D5AJW3"/>
<sequence length="137" mass="15540">MEVLKVKTPLVHVHLKLFKAGILNVLQVSGRKKNDEVSVIVSVFRKPKAFEIFFPPREVTPPSSSAKRLDIKIPSPFPYKFDKTVPWGYEPTTTMMSCVILQDNANEGPRFVTNEGSSQRTPNWTSMDIPEVMHVLE</sequence>
<dbReference type="EMBL" id="JAMSHJ010000005">
    <property type="protein sequence ID" value="KAI5410091.1"/>
    <property type="molecule type" value="Genomic_DNA"/>
</dbReference>
<dbReference type="Gramene" id="Psat05G0553800-T1">
    <property type="protein sequence ID" value="KAI5410091.1"/>
    <property type="gene ID" value="KIW84_055538"/>
</dbReference>
<reference evidence="1 2" key="1">
    <citation type="journal article" date="2022" name="Nat. Genet.">
        <title>Improved pea reference genome and pan-genome highlight genomic features and evolutionary characteristics.</title>
        <authorList>
            <person name="Yang T."/>
            <person name="Liu R."/>
            <person name="Luo Y."/>
            <person name="Hu S."/>
            <person name="Wang D."/>
            <person name="Wang C."/>
            <person name="Pandey M.K."/>
            <person name="Ge S."/>
            <person name="Xu Q."/>
            <person name="Li N."/>
            <person name="Li G."/>
            <person name="Huang Y."/>
            <person name="Saxena R.K."/>
            <person name="Ji Y."/>
            <person name="Li M."/>
            <person name="Yan X."/>
            <person name="He Y."/>
            <person name="Liu Y."/>
            <person name="Wang X."/>
            <person name="Xiang C."/>
            <person name="Varshney R.K."/>
            <person name="Ding H."/>
            <person name="Gao S."/>
            <person name="Zong X."/>
        </authorList>
    </citation>
    <scope>NUCLEOTIDE SEQUENCE [LARGE SCALE GENOMIC DNA]</scope>
    <source>
        <strain evidence="1 2">cv. Zhongwan 6</strain>
    </source>
</reference>
<accession>A0A9D5AJW3</accession>
<comment type="caution">
    <text evidence="1">The sequence shown here is derived from an EMBL/GenBank/DDBJ whole genome shotgun (WGS) entry which is preliminary data.</text>
</comment>
<name>A0A9D5AJW3_PEA</name>
<organism evidence="1 2">
    <name type="scientific">Pisum sativum</name>
    <name type="common">Garden pea</name>
    <name type="synonym">Lathyrus oleraceus</name>
    <dbReference type="NCBI Taxonomy" id="3888"/>
    <lineage>
        <taxon>Eukaryota</taxon>
        <taxon>Viridiplantae</taxon>
        <taxon>Streptophyta</taxon>
        <taxon>Embryophyta</taxon>
        <taxon>Tracheophyta</taxon>
        <taxon>Spermatophyta</taxon>
        <taxon>Magnoliopsida</taxon>
        <taxon>eudicotyledons</taxon>
        <taxon>Gunneridae</taxon>
        <taxon>Pentapetalae</taxon>
        <taxon>rosids</taxon>
        <taxon>fabids</taxon>
        <taxon>Fabales</taxon>
        <taxon>Fabaceae</taxon>
        <taxon>Papilionoideae</taxon>
        <taxon>50 kb inversion clade</taxon>
        <taxon>NPAAA clade</taxon>
        <taxon>Hologalegina</taxon>
        <taxon>IRL clade</taxon>
        <taxon>Fabeae</taxon>
        <taxon>Lathyrus</taxon>
    </lineage>
</organism>
<evidence type="ECO:0000313" key="2">
    <source>
        <dbReference type="Proteomes" id="UP001058974"/>
    </source>
</evidence>
<dbReference type="Proteomes" id="UP001058974">
    <property type="component" value="Chromosome 5"/>
</dbReference>